<evidence type="ECO:0000256" key="2">
    <source>
        <dbReference type="ARBA" id="ARBA00017835"/>
    </source>
</evidence>
<sequence>MERPLEDNGATEAAERGLERYSAFGMRMRQLFQVKAKMLAAAGAKAKAAALSNIRYTAYASDVGEGLRPVVPQWAVKASYGIAFAYVGGEVGLHTYHETQKPDGDPARVFVHQSTFHGLASLYLPMVIIHQAVHGAQYAFAKVTQAW</sequence>
<dbReference type="InterPro" id="IPR019560">
    <property type="entry name" value="Mitochondrial_18_kDa_protein"/>
</dbReference>
<dbReference type="OrthoDB" id="424969at2759"/>
<reference evidence="5" key="1">
    <citation type="journal article" date="2015" name="PLoS Genet.">
        <title>Genome Sequence and Transcriptome Analyses of Chrysochromulina tobin: Metabolic Tools for Enhanced Algal Fitness in the Prominent Order Prymnesiales (Haptophyceae).</title>
        <authorList>
            <person name="Hovde B.T."/>
            <person name="Deodato C.R."/>
            <person name="Hunsperger H.M."/>
            <person name="Ryken S.A."/>
            <person name="Yost W."/>
            <person name="Jha R.K."/>
            <person name="Patterson J."/>
            <person name="Monnat R.J. Jr."/>
            <person name="Barlow S.B."/>
            <person name="Starkenburg S.R."/>
            <person name="Cattolico R.A."/>
        </authorList>
    </citation>
    <scope>NUCLEOTIDE SEQUENCE</scope>
    <source>
        <strain evidence="5">CCMP291</strain>
    </source>
</reference>
<dbReference type="GO" id="GO:0000266">
    <property type="term" value="P:mitochondrial fission"/>
    <property type="evidence" value="ECO:0007669"/>
    <property type="project" value="TreeGrafter"/>
</dbReference>
<keyword evidence="5" id="KW-1185">Reference proteome</keyword>
<evidence type="ECO:0000313" key="4">
    <source>
        <dbReference type="EMBL" id="KOO25147.1"/>
    </source>
</evidence>
<dbReference type="GO" id="GO:0005739">
    <property type="term" value="C:mitochondrion"/>
    <property type="evidence" value="ECO:0007669"/>
    <property type="project" value="TreeGrafter"/>
</dbReference>
<dbReference type="EMBL" id="JWZX01003014">
    <property type="protein sequence ID" value="KOO25147.1"/>
    <property type="molecule type" value="Genomic_DNA"/>
</dbReference>
<dbReference type="Pfam" id="PF10558">
    <property type="entry name" value="MTP18"/>
    <property type="match status" value="1"/>
</dbReference>
<evidence type="ECO:0000313" key="5">
    <source>
        <dbReference type="Proteomes" id="UP000037460"/>
    </source>
</evidence>
<comment type="caution">
    <text evidence="4">The sequence shown here is derived from an EMBL/GenBank/DDBJ whole genome shotgun (WGS) entry which is preliminary data.</text>
</comment>
<accession>A0A0M0JFK5</accession>
<name>A0A0M0JFK5_9EUKA</name>
<dbReference type="Proteomes" id="UP000037460">
    <property type="component" value="Unassembled WGS sequence"/>
</dbReference>
<dbReference type="AlphaFoldDB" id="A0A0M0JFK5"/>
<gene>
    <name evidence="4" type="ORF">Ctob_005856</name>
</gene>
<proteinExistence type="inferred from homology"/>
<dbReference type="PANTHER" id="PTHR11001">
    <property type="entry name" value="MITOCHONDRIAL FISSION PROCESS PROTEIN 1"/>
    <property type="match status" value="1"/>
</dbReference>
<evidence type="ECO:0000256" key="1">
    <source>
        <dbReference type="ARBA" id="ARBA00009224"/>
    </source>
</evidence>
<evidence type="ECO:0000256" key="3">
    <source>
        <dbReference type="ARBA" id="ARBA00029631"/>
    </source>
</evidence>
<organism evidence="4 5">
    <name type="scientific">Chrysochromulina tobinii</name>
    <dbReference type="NCBI Taxonomy" id="1460289"/>
    <lineage>
        <taxon>Eukaryota</taxon>
        <taxon>Haptista</taxon>
        <taxon>Haptophyta</taxon>
        <taxon>Prymnesiophyceae</taxon>
        <taxon>Prymnesiales</taxon>
        <taxon>Chrysochromulinaceae</taxon>
        <taxon>Chrysochromulina</taxon>
    </lineage>
</organism>
<comment type="similarity">
    <text evidence="1">Belongs to the MTFP1 family.</text>
</comment>
<protein>
    <recommendedName>
        <fullName evidence="2">Mitochondrial fission process protein 1</fullName>
    </recommendedName>
    <alternativeName>
        <fullName evidence="3">Mitochondrial 18 kDa protein</fullName>
    </alternativeName>
</protein>
<dbReference type="PANTHER" id="PTHR11001:SF2">
    <property type="entry name" value="MITOCHONDRIAL FISSION PROCESS PROTEIN 1"/>
    <property type="match status" value="1"/>
</dbReference>